<dbReference type="GO" id="GO:0006351">
    <property type="term" value="P:DNA-templated transcription"/>
    <property type="evidence" value="ECO:0007669"/>
    <property type="project" value="InterPro"/>
</dbReference>
<dbReference type="EMBL" id="CAOQHR010000008">
    <property type="protein sequence ID" value="CAI6338156.1"/>
    <property type="molecule type" value="Genomic_DNA"/>
</dbReference>
<dbReference type="PANTHER" id="PTHR47654">
    <property type="entry name" value="ZN(II)2CYS6 TRANSCRIPTION FACTOR (EUROFUNG)-RELATED"/>
    <property type="match status" value="1"/>
</dbReference>
<organism evidence="4 5">
    <name type="scientific">Periconia digitata</name>
    <dbReference type="NCBI Taxonomy" id="1303443"/>
    <lineage>
        <taxon>Eukaryota</taxon>
        <taxon>Fungi</taxon>
        <taxon>Dikarya</taxon>
        <taxon>Ascomycota</taxon>
        <taxon>Pezizomycotina</taxon>
        <taxon>Dothideomycetes</taxon>
        <taxon>Pleosporomycetidae</taxon>
        <taxon>Pleosporales</taxon>
        <taxon>Massarineae</taxon>
        <taxon>Periconiaceae</taxon>
        <taxon>Periconia</taxon>
    </lineage>
</organism>
<evidence type="ECO:0000313" key="4">
    <source>
        <dbReference type="EMBL" id="CAI6338156.1"/>
    </source>
</evidence>
<proteinExistence type="predicted"/>
<dbReference type="CDD" id="cd12148">
    <property type="entry name" value="fungal_TF_MHR"/>
    <property type="match status" value="1"/>
</dbReference>
<evidence type="ECO:0000256" key="1">
    <source>
        <dbReference type="ARBA" id="ARBA00023242"/>
    </source>
</evidence>
<feature type="region of interest" description="Disordered" evidence="2">
    <location>
        <begin position="50"/>
        <end position="92"/>
    </location>
</feature>
<gene>
    <name evidence="4" type="ORF">PDIGIT_LOCUS11281</name>
</gene>
<evidence type="ECO:0000259" key="3">
    <source>
        <dbReference type="SMART" id="SM00906"/>
    </source>
</evidence>
<dbReference type="InterPro" id="IPR007219">
    <property type="entry name" value="XnlR_reg_dom"/>
</dbReference>
<dbReference type="AlphaFoldDB" id="A0A9W4UNL5"/>
<feature type="compositionally biased region" description="Basic and acidic residues" evidence="2">
    <location>
        <begin position="71"/>
        <end position="86"/>
    </location>
</feature>
<comment type="caution">
    <text evidence="4">The sequence shown here is derived from an EMBL/GenBank/DDBJ whole genome shotgun (WGS) entry which is preliminary data.</text>
</comment>
<dbReference type="SMART" id="SM00906">
    <property type="entry name" value="Fungal_trans"/>
    <property type="match status" value="1"/>
</dbReference>
<dbReference type="GO" id="GO:0008270">
    <property type="term" value="F:zinc ion binding"/>
    <property type="evidence" value="ECO:0007669"/>
    <property type="project" value="InterPro"/>
</dbReference>
<name>A0A9W4UNL5_9PLEO</name>
<evidence type="ECO:0000313" key="5">
    <source>
        <dbReference type="Proteomes" id="UP001152607"/>
    </source>
</evidence>
<dbReference type="InterPro" id="IPR053230">
    <property type="entry name" value="Trans_reg_galc"/>
</dbReference>
<dbReference type="Pfam" id="PF04082">
    <property type="entry name" value="Fungal_trans"/>
    <property type="match status" value="1"/>
</dbReference>
<dbReference type="Proteomes" id="UP001152607">
    <property type="component" value="Unassembled WGS sequence"/>
</dbReference>
<keyword evidence="1" id="KW-0539">Nucleus</keyword>
<protein>
    <recommendedName>
        <fullName evidence="3">Xylanolytic transcriptional activator regulatory domain-containing protein</fullName>
    </recommendedName>
</protein>
<dbReference type="GO" id="GO:0003677">
    <property type="term" value="F:DNA binding"/>
    <property type="evidence" value="ECO:0007669"/>
    <property type="project" value="InterPro"/>
</dbReference>
<evidence type="ECO:0000256" key="2">
    <source>
        <dbReference type="SAM" id="MobiDB-lite"/>
    </source>
</evidence>
<sequence length="687" mass="76445">MVSADVGSSEELDIVDEDLLRNEDSRAAGFVGKSSEIQWLRRLRQDVEHHEVVPSSGSGPYGPPGTSAEASSRRLDALRQRQHSDPNTHVPLNSSTFYVDDQGLEVDYTVYPFELPPMDVAQGLIKGYMDTVQDSFPILSRSSFMETVHELYASVEHGAFHSVPDKWLAVLNLVFAIGAQYSYLVEESWNIRGFNHLTYVSRAHILGLSTPDLVSHPDLMQVQITALLALYFLTTGRANRAWVAIGISVRYAHALGLHVRNEDRGTTVSQKENLVRIWWGLYTLEGNLSTTVGRPSFVIEDFCSAPLPLPLALERMSDETLVSSMYAQYQGCTIHQSPTVATSEPSNAGSYLKSRARMGAITQQVVTGLYSARAIEMSWKQMQQKISGLREQLETWLASLPSDLNFTQPTVHATFQRERLVLNMQYIRTKILITRPCLCRLDDRIKNQTEASDRFNKDTAKICVGAAEAMVGLLPDTVDVPYLYRIGPWWSVVHNLMQALTVLLLEASFGMVHVSCSDDEILSRIKILVRWLSVMKTNNAMADRGYSLASGILRKLAPRINANVSDFLGEDIDHTEDPAAHSIDAQTPAGEYHGEHLFPTDFDLLSGAPDSQLAAFGSPQADYMTMFAYPVASTHSEEILPECVGRRETARPNPFQNSPQLGDPIMAQYDELSPFYPAEDTVHTSPS</sequence>
<feature type="domain" description="Xylanolytic transcriptional activator regulatory" evidence="3">
    <location>
        <begin position="241"/>
        <end position="314"/>
    </location>
</feature>
<accession>A0A9W4UNL5</accession>
<reference evidence="4" key="1">
    <citation type="submission" date="2023-01" db="EMBL/GenBank/DDBJ databases">
        <authorList>
            <person name="Van Ghelder C."/>
            <person name="Rancurel C."/>
        </authorList>
    </citation>
    <scope>NUCLEOTIDE SEQUENCE</scope>
    <source>
        <strain evidence="4">CNCM I-4278</strain>
    </source>
</reference>
<keyword evidence="5" id="KW-1185">Reference proteome</keyword>
<dbReference type="PANTHER" id="PTHR47654:SF5">
    <property type="entry name" value="TRANSCRIPTION FACTOR DOMAIN-CONTAINING PROTEIN"/>
    <property type="match status" value="1"/>
</dbReference>
<dbReference type="OrthoDB" id="424974at2759"/>